<organism evidence="2 3">
    <name type="scientific">Colwellia asteriadis</name>
    <dbReference type="NCBI Taxonomy" id="517723"/>
    <lineage>
        <taxon>Bacteria</taxon>
        <taxon>Pseudomonadati</taxon>
        <taxon>Pseudomonadota</taxon>
        <taxon>Gammaproteobacteria</taxon>
        <taxon>Alteromonadales</taxon>
        <taxon>Colwelliaceae</taxon>
        <taxon>Colwellia</taxon>
    </lineage>
</organism>
<keyword evidence="1" id="KW-0732">Signal</keyword>
<evidence type="ECO:0000313" key="3">
    <source>
        <dbReference type="Proteomes" id="UP001500021"/>
    </source>
</evidence>
<name>A0ABN1L5K5_9GAMM</name>
<evidence type="ECO:0000313" key="2">
    <source>
        <dbReference type="EMBL" id="GAA0815253.1"/>
    </source>
</evidence>
<feature type="signal peptide" evidence="1">
    <location>
        <begin position="1"/>
        <end position="23"/>
    </location>
</feature>
<dbReference type="Proteomes" id="UP001500021">
    <property type="component" value="Unassembled WGS sequence"/>
</dbReference>
<comment type="caution">
    <text evidence="2">The sequence shown here is derived from an EMBL/GenBank/DDBJ whole genome shotgun (WGS) entry which is preliminary data.</text>
</comment>
<accession>A0ABN1L5K5</accession>
<proteinExistence type="predicted"/>
<dbReference type="EMBL" id="BAAAFA010000004">
    <property type="protein sequence ID" value="GAA0815253.1"/>
    <property type="molecule type" value="Genomic_DNA"/>
</dbReference>
<feature type="chain" id="PRO_5046923600" description="Lipoprotein" evidence="1">
    <location>
        <begin position="24"/>
        <end position="626"/>
    </location>
</feature>
<gene>
    <name evidence="2" type="ORF">GCM10009111_13290</name>
</gene>
<protein>
    <recommendedName>
        <fullName evidence="4">Lipoprotein</fullName>
    </recommendedName>
</protein>
<keyword evidence="3" id="KW-1185">Reference proteome</keyword>
<reference evidence="2 3" key="1">
    <citation type="journal article" date="2019" name="Int. J. Syst. Evol. Microbiol.">
        <title>The Global Catalogue of Microorganisms (GCM) 10K type strain sequencing project: providing services to taxonomists for standard genome sequencing and annotation.</title>
        <authorList>
            <consortium name="The Broad Institute Genomics Platform"/>
            <consortium name="The Broad Institute Genome Sequencing Center for Infectious Disease"/>
            <person name="Wu L."/>
            <person name="Ma J."/>
        </authorList>
    </citation>
    <scope>NUCLEOTIDE SEQUENCE [LARGE SCALE GENOMIC DNA]</scope>
    <source>
        <strain evidence="2 3">JCM 15608</strain>
    </source>
</reference>
<evidence type="ECO:0000256" key="1">
    <source>
        <dbReference type="SAM" id="SignalP"/>
    </source>
</evidence>
<dbReference type="PROSITE" id="PS51257">
    <property type="entry name" value="PROKAR_LIPOPROTEIN"/>
    <property type="match status" value="1"/>
</dbReference>
<evidence type="ECO:0008006" key="4">
    <source>
        <dbReference type="Google" id="ProtNLM"/>
    </source>
</evidence>
<sequence length="626" mass="68047">MSIIMYKKLFFSFAISVAFLLTACGGDDKPIPAAKPEIISFTASTTEITEGESVKLTAIFSNGQGSIDVGVGSINSGDSRTVKPNTPTTYTLTVENSAGVKLTSAITINIVRLKIIGVTSPVDGASVHDDAYISVDVVAMDGLNQVTIETEGRSGKLTSQGGSMNSNVQRISGYFSFTGLADGDYILDITARDYLARTVTIQKQVTVDNLPEIIISEPSSYAFANPYLPLDIACSDEATGSCLISVKNQDTTVASATNQLNQTIDLSDFIGEEVILTIEGDNNAGQIATKNITVYVNNGDVTLNHIKTFSDEIIDFDGERALLYNDVPSENKQLQIANTSNDDITVIAFNNAHKIYADKSLLTPTGAIFSASTGSTYDWNHDELLNLGAISKVRGTGDFVLFQTATELFRRQLSTQANTQINVSISDAEISDDGSIVGENDWSLLLLKEGVTTRINLQPESSGTSEGPLIDNSLILYHETGANLNARRIILHDGNNMLFAITPSFYWGATNIFSLDKGRDYSINNGWISYIDGSDSVANQLWTRDPQGNLLQRTHFQPVHDIYGRHVGIVHLADNGELMLSYNGQRYLSKPNGDIFLVGSVDLGTIYYQNNTWFMVIKESLFKLVL</sequence>
<dbReference type="RefSeq" id="WP_343816504.1">
    <property type="nucleotide sequence ID" value="NZ_BAAAFA010000004.1"/>
</dbReference>